<dbReference type="InterPro" id="IPR023214">
    <property type="entry name" value="HAD_sf"/>
</dbReference>
<accession>A0A4Q2EKN8</accession>
<dbReference type="AlphaFoldDB" id="A0A4Q2EKN8"/>
<name>A0A4Q2EKN8_9ACTN</name>
<organism evidence="2 3">
    <name type="scientific">Propioniciclava flava</name>
    <dbReference type="NCBI Taxonomy" id="2072026"/>
    <lineage>
        <taxon>Bacteria</taxon>
        <taxon>Bacillati</taxon>
        <taxon>Actinomycetota</taxon>
        <taxon>Actinomycetes</taxon>
        <taxon>Propionibacteriales</taxon>
        <taxon>Propionibacteriaceae</taxon>
        <taxon>Propioniciclava</taxon>
    </lineage>
</organism>
<dbReference type="Pfam" id="PF08282">
    <property type="entry name" value="Hydrolase_3"/>
    <property type="match status" value="1"/>
</dbReference>
<comment type="caution">
    <text evidence="2">The sequence shown here is derived from an EMBL/GenBank/DDBJ whole genome shotgun (WGS) entry which is preliminary data.</text>
</comment>
<dbReference type="RefSeq" id="WP_129458164.1">
    <property type="nucleotide sequence ID" value="NZ_PPCV01000003.1"/>
</dbReference>
<keyword evidence="3" id="KW-1185">Reference proteome</keyword>
<reference evidence="2 3" key="1">
    <citation type="submission" date="2018-01" db="EMBL/GenBank/DDBJ databases">
        <title>Lactibacter flavus gen. nov., sp. nov., a novel bacterium of the family Propionibacteriaceae isolated from raw milk and dairy products.</title>
        <authorList>
            <person name="Wenning M."/>
            <person name="Breitenwieser F."/>
            <person name="Huptas C."/>
            <person name="von Neubeck M."/>
            <person name="Busse H.-J."/>
            <person name="Scherer S."/>
        </authorList>
    </citation>
    <scope>NUCLEOTIDE SEQUENCE [LARGE SCALE GENOMIC DNA]</scope>
    <source>
        <strain evidence="2 3">VG341</strain>
    </source>
</reference>
<dbReference type="GO" id="GO:0016791">
    <property type="term" value="F:phosphatase activity"/>
    <property type="evidence" value="ECO:0007669"/>
    <property type="project" value="TreeGrafter"/>
</dbReference>
<dbReference type="GO" id="GO:0005829">
    <property type="term" value="C:cytosol"/>
    <property type="evidence" value="ECO:0007669"/>
    <property type="project" value="TreeGrafter"/>
</dbReference>
<dbReference type="PANTHER" id="PTHR10000">
    <property type="entry name" value="PHOSPHOSERINE PHOSPHATASE"/>
    <property type="match status" value="1"/>
</dbReference>
<evidence type="ECO:0000313" key="3">
    <source>
        <dbReference type="Proteomes" id="UP000290624"/>
    </source>
</evidence>
<dbReference type="NCBIfam" id="TIGR01484">
    <property type="entry name" value="HAD-SF-IIB"/>
    <property type="match status" value="1"/>
</dbReference>
<dbReference type="Gene3D" id="3.30.1240.10">
    <property type="match status" value="1"/>
</dbReference>
<evidence type="ECO:0000256" key="1">
    <source>
        <dbReference type="SAM" id="MobiDB-lite"/>
    </source>
</evidence>
<evidence type="ECO:0000313" key="2">
    <source>
        <dbReference type="EMBL" id="RXW32555.1"/>
    </source>
</evidence>
<dbReference type="GO" id="GO:0000287">
    <property type="term" value="F:magnesium ion binding"/>
    <property type="evidence" value="ECO:0007669"/>
    <property type="project" value="TreeGrafter"/>
</dbReference>
<dbReference type="SUPFAM" id="SSF56784">
    <property type="entry name" value="HAD-like"/>
    <property type="match status" value="1"/>
</dbReference>
<protein>
    <recommendedName>
        <fullName evidence="4">HAD family phosphatase</fullName>
    </recommendedName>
</protein>
<dbReference type="OrthoDB" id="3180855at2"/>
<dbReference type="Gene3D" id="3.40.50.1000">
    <property type="entry name" value="HAD superfamily/HAD-like"/>
    <property type="match status" value="1"/>
</dbReference>
<dbReference type="EMBL" id="PPCV01000003">
    <property type="protein sequence ID" value="RXW32555.1"/>
    <property type="molecule type" value="Genomic_DNA"/>
</dbReference>
<sequence length="287" mass="30190">MSAGSDASSHPVGGTQGDPARLPRPALALFDLDGTLLHETEWLPGARTVLDLLTAAGVPIAFCSGRTLASLKVLVEDLPEIGHLAGNGGTLIEARGPQGWRPLASHGLDADTVAATLDWTQSRGLETWMFTRTEWIVSQESETVVWDASVTGSRYRVGGLDEVTDVVKMAVVPHDDAQRALAYELPISGVEVARAHPRILDLVPTSALRFKGAEAIVADLGVAWADVWAAGDGQNDLGMLGATGVSFLMPPLRVADLSPEGRGAGVRVEADDLSVVVEHLERALAAS</sequence>
<dbReference type="PANTHER" id="PTHR10000:SF8">
    <property type="entry name" value="HAD SUPERFAMILY HYDROLASE-LIKE, TYPE 3"/>
    <property type="match status" value="1"/>
</dbReference>
<feature type="region of interest" description="Disordered" evidence="1">
    <location>
        <begin position="1"/>
        <end position="20"/>
    </location>
</feature>
<gene>
    <name evidence="2" type="ORF">C1706_05155</name>
</gene>
<dbReference type="Proteomes" id="UP000290624">
    <property type="component" value="Unassembled WGS sequence"/>
</dbReference>
<proteinExistence type="predicted"/>
<evidence type="ECO:0008006" key="4">
    <source>
        <dbReference type="Google" id="ProtNLM"/>
    </source>
</evidence>
<dbReference type="InterPro" id="IPR036412">
    <property type="entry name" value="HAD-like_sf"/>
</dbReference>
<dbReference type="InterPro" id="IPR006379">
    <property type="entry name" value="HAD-SF_hydro_IIB"/>
</dbReference>